<organism evidence="2 3">
    <name type="scientific">Urbifossiella limnaea</name>
    <dbReference type="NCBI Taxonomy" id="2528023"/>
    <lineage>
        <taxon>Bacteria</taxon>
        <taxon>Pseudomonadati</taxon>
        <taxon>Planctomycetota</taxon>
        <taxon>Planctomycetia</taxon>
        <taxon>Gemmatales</taxon>
        <taxon>Gemmataceae</taxon>
        <taxon>Urbifossiella</taxon>
    </lineage>
</organism>
<proteinExistence type="predicted"/>
<name>A0A517XM47_9BACT</name>
<evidence type="ECO:0000313" key="2">
    <source>
        <dbReference type="EMBL" id="QDU18584.1"/>
    </source>
</evidence>
<feature type="transmembrane region" description="Helical" evidence="1">
    <location>
        <begin position="295"/>
        <end position="313"/>
    </location>
</feature>
<keyword evidence="1" id="KW-0812">Transmembrane</keyword>
<protein>
    <recommendedName>
        <fullName evidence="4">Glycosyltransferase RgtA/B/C/D-like domain-containing protein</fullName>
    </recommendedName>
</protein>
<feature type="transmembrane region" description="Helical" evidence="1">
    <location>
        <begin position="234"/>
        <end position="255"/>
    </location>
</feature>
<feature type="transmembrane region" description="Helical" evidence="1">
    <location>
        <begin position="377"/>
        <end position="395"/>
    </location>
</feature>
<keyword evidence="3" id="KW-1185">Reference proteome</keyword>
<gene>
    <name evidence="2" type="ORF">ETAA1_04770</name>
</gene>
<sequence>MDDTPTDGFRHHPRWLLGVVAVACAQAGLLLGLFGPHRAFADLLDDRPVLSGRHPLHLYHGTLGAEAFRARGATTVYDPNFQAGYAKTPVFDGACRPAELVLWLAGRGYSPAAYKVGLFGLLLLVPLGFVLAARGAGLPAGAAVLAGAAGVVISATGPVHRLIDEGEIDYLLAGLAVVVFVCWLARYAKWFGVDSWLVLAVTAAAGWYAHPVVWVGVLPVVVVFYVAVAPRQELAWHLGLLGVVAAGIAPNAWWLTDWVRYWWHREPSPGEPAPLPTWQAVAGGPSDYAALLNSVPFGVPVAVLSAAGLVLLWKSGHRGAAGLVAVTAAGAVALARLSAEWPQCAPDTPDRLIPLAAGLLAVPASFAVWAVLARFKLAGLVTLAAVAGVLLLGWADGPTRPLASVAQVDCRPLLVGLSGEQDELVAALKRHTTPEARILWDDGDEPRPGWNWTALLPVLTDRAYLGGLDPACGVESGFCRMQAGCLTGRPLAARPDAELDRFCHWYNVGWVVGRTPAAIERWSKYPAAAVAARLTEDGRPVVLFELKRPRSFVLSGSATWDGATTTRVTLSNVVPDREGVVDLSLHWADGLRVYPSYVNRGEPDWVEAVDVGDPVRHVRLRLPGPVPRLTLVWENR</sequence>
<dbReference type="EMBL" id="CP036273">
    <property type="protein sequence ID" value="QDU18584.1"/>
    <property type="molecule type" value="Genomic_DNA"/>
</dbReference>
<keyword evidence="1" id="KW-0472">Membrane</keyword>
<feature type="transmembrane region" description="Helical" evidence="1">
    <location>
        <begin position="351"/>
        <end position="372"/>
    </location>
</feature>
<dbReference type="AlphaFoldDB" id="A0A517XM47"/>
<feature type="transmembrane region" description="Helical" evidence="1">
    <location>
        <begin position="320"/>
        <end position="339"/>
    </location>
</feature>
<evidence type="ECO:0008006" key="4">
    <source>
        <dbReference type="Google" id="ProtNLM"/>
    </source>
</evidence>
<evidence type="ECO:0000313" key="3">
    <source>
        <dbReference type="Proteomes" id="UP000319576"/>
    </source>
</evidence>
<reference evidence="2 3" key="1">
    <citation type="submission" date="2019-02" db="EMBL/GenBank/DDBJ databases">
        <title>Deep-cultivation of Planctomycetes and their phenomic and genomic characterization uncovers novel biology.</title>
        <authorList>
            <person name="Wiegand S."/>
            <person name="Jogler M."/>
            <person name="Boedeker C."/>
            <person name="Pinto D."/>
            <person name="Vollmers J."/>
            <person name="Rivas-Marin E."/>
            <person name="Kohn T."/>
            <person name="Peeters S.H."/>
            <person name="Heuer A."/>
            <person name="Rast P."/>
            <person name="Oberbeckmann S."/>
            <person name="Bunk B."/>
            <person name="Jeske O."/>
            <person name="Meyerdierks A."/>
            <person name="Storesund J.E."/>
            <person name="Kallscheuer N."/>
            <person name="Luecker S."/>
            <person name="Lage O.M."/>
            <person name="Pohl T."/>
            <person name="Merkel B.J."/>
            <person name="Hornburger P."/>
            <person name="Mueller R.-W."/>
            <person name="Bruemmer F."/>
            <person name="Labrenz M."/>
            <person name="Spormann A.M."/>
            <person name="Op den Camp H."/>
            <person name="Overmann J."/>
            <person name="Amann R."/>
            <person name="Jetten M.S.M."/>
            <person name="Mascher T."/>
            <person name="Medema M.H."/>
            <person name="Devos D.P."/>
            <person name="Kaster A.-K."/>
            <person name="Ovreas L."/>
            <person name="Rohde M."/>
            <person name="Galperin M.Y."/>
            <person name="Jogler C."/>
        </authorList>
    </citation>
    <scope>NUCLEOTIDE SEQUENCE [LARGE SCALE GENOMIC DNA]</scope>
    <source>
        <strain evidence="2 3">ETA_A1</strain>
    </source>
</reference>
<feature type="transmembrane region" description="Helical" evidence="1">
    <location>
        <begin position="15"/>
        <end position="34"/>
    </location>
</feature>
<accession>A0A517XM47</accession>
<feature type="transmembrane region" description="Helical" evidence="1">
    <location>
        <begin position="208"/>
        <end position="227"/>
    </location>
</feature>
<dbReference type="Proteomes" id="UP000319576">
    <property type="component" value="Chromosome"/>
</dbReference>
<feature type="transmembrane region" description="Helical" evidence="1">
    <location>
        <begin position="138"/>
        <end position="156"/>
    </location>
</feature>
<feature type="transmembrane region" description="Helical" evidence="1">
    <location>
        <begin position="112"/>
        <end position="132"/>
    </location>
</feature>
<evidence type="ECO:0000256" key="1">
    <source>
        <dbReference type="SAM" id="Phobius"/>
    </source>
</evidence>
<keyword evidence="1" id="KW-1133">Transmembrane helix</keyword>
<dbReference type="KEGG" id="uli:ETAA1_04770"/>
<feature type="transmembrane region" description="Helical" evidence="1">
    <location>
        <begin position="168"/>
        <end position="188"/>
    </location>
</feature>